<dbReference type="Proteomes" id="UP001199750">
    <property type="component" value="Unassembled WGS sequence"/>
</dbReference>
<dbReference type="Proteomes" id="UP000283426">
    <property type="component" value="Unassembled WGS sequence"/>
</dbReference>
<name>A0A3D4Z898_9BACT</name>
<dbReference type="RefSeq" id="WP_118103380.1">
    <property type="nucleotide sequence ID" value="NZ_JABWDG010000038.1"/>
</dbReference>
<dbReference type="EMBL" id="JAKNDN010000012">
    <property type="protein sequence ID" value="MCG4959741.1"/>
    <property type="molecule type" value="Genomic_DNA"/>
</dbReference>
<dbReference type="EMBL" id="JAQMRD010000001">
    <property type="protein sequence ID" value="MDB9221399.1"/>
    <property type="molecule type" value="Genomic_DNA"/>
</dbReference>
<dbReference type="Proteomes" id="UP000284434">
    <property type="component" value="Unassembled WGS sequence"/>
</dbReference>
<dbReference type="SUPFAM" id="SSF48452">
    <property type="entry name" value="TPR-like"/>
    <property type="match status" value="1"/>
</dbReference>
<protein>
    <submittedName>
        <fullName evidence="3">Tetratricopeptide repeat protein</fullName>
    </submittedName>
</protein>
<evidence type="ECO:0000313" key="2">
    <source>
        <dbReference type="EMBL" id="MDB9221399.1"/>
    </source>
</evidence>
<dbReference type="Pfam" id="PF13424">
    <property type="entry name" value="TPR_12"/>
    <property type="match status" value="1"/>
</dbReference>
<dbReference type="Gene3D" id="1.25.40.10">
    <property type="entry name" value="Tetratricopeptide repeat domain"/>
    <property type="match status" value="1"/>
</dbReference>
<evidence type="ECO:0000313" key="1">
    <source>
        <dbReference type="EMBL" id="MCG4959741.1"/>
    </source>
</evidence>
<comment type="caution">
    <text evidence="3">The sequence shown here is derived from an EMBL/GenBank/DDBJ whole genome shotgun (WGS) entry which is preliminary data.</text>
</comment>
<proteinExistence type="predicted"/>
<dbReference type="AlphaFoldDB" id="A0A3D4Z898"/>
<dbReference type="InterPro" id="IPR011990">
    <property type="entry name" value="TPR-like_helical_dom_sf"/>
</dbReference>
<dbReference type="SMART" id="SM00028">
    <property type="entry name" value="TPR"/>
    <property type="match status" value="3"/>
</dbReference>
<evidence type="ECO:0000313" key="3">
    <source>
        <dbReference type="EMBL" id="RGV30573.1"/>
    </source>
</evidence>
<gene>
    <name evidence="3" type="ORF">DWW24_00405</name>
    <name evidence="4" type="ORF">DXA53_05515</name>
    <name evidence="1" type="ORF">L0P03_07750</name>
    <name evidence="2" type="ORF">PN645_00080</name>
</gene>
<evidence type="ECO:0000313" key="6">
    <source>
        <dbReference type="Proteomes" id="UP000284434"/>
    </source>
</evidence>
<accession>A0A3D4Z898</accession>
<reference evidence="5 6" key="1">
    <citation type="submission" date="2018-08" db="EMBL/GenBank/DDBJ databases">
        <title>A genome reference for cultivated species of the human gut microbiota.</title>
        <authorList>
            <person name="Zou Y."/>
            <person name="Xue W."/>
            <person name="Luo G."/>
        </authorList>
    </citation>
    <scope>NUCLEOTIDE SEQUENCE [LARGE SCALE GENOMIC DNA]</scope>
    <source>
        <strain evidence="3 5">AF14-6AC</strain>
        <strain evidence="4 6">OF03-11</strain>
    </source>
</reference>
<organism evidence="3 5">
    <name type="scientific">Odoribacter splanchnicus</name>
    <dbReference type="NCBI Taxonomy" id="28118"/>
    <lineage>
        <taxon>Bacteria</taxon>
        <taxon>Pseudomonadati</taxon>
        <taxon>Bacteroidota</taxon>
        <taxon>Bacteroidia</taxon>
        <taxon>Bacteroidales</taxon>
        <taxon>Odoribacteraceae</taxon>
        <taxon>Odoribacter</taxon>
    </lineage>
</organism>
<dbReference type="EMBL" id="QSCO01000006">
    <property type="protein sequence ID" value="RGY08107.1"/>
    <property type="molecule type" value="Genomic_DNA"/>
</dbReference>
<dbReference type="InterPro" id="IPR019734">
    <property type="entry name" value="TPR_rpt"/>
</dbReference>
<sequence>MTSEILFQENTEIDSIQQMITTIHNHIAEYRSNLSRRPNVYRPKIAELQANLAQIYWYDYKDYHSAEKLFLQALENYEKYSGRRIIIQSHKLKIMDFLVNLYNRSNRLELSEQILLRMLEIQKKLAENYWWIYLEDVAITQWRLGNLYVDMRRFNSAERLYSASLDTRSEFDREDIYRYRPATAQCQRSLGKLYEVHLKNYPKAEQCYRKSIEILQELCENEYERCNFIRSLQHSQLLLAHLHSDTSSEQDRPAN</sequence>
<reference evidence="2" key="3">
    <citation type="submission" date="2023-01" db="EMBL/GenBank/DDBJ databases">
        <title>Human gut microbiome strain richness.</title>
        <authorList>
            <person name="Chen-Liaw A."/>
        </authorList>
    </citation>
    <scope>NUCLEOTIDE SEQUENCE</scope>
    <source>
        <strain evidence="2">RTP21484st1_B7_RTP21484_190118</strain>
    </source>
</reference>
<dbReference type="EMBL" id="QRYW01000001">
    <property type="protein sequence ID" value="RGV30573.1"/>
    <property type="molecule type" value="Genomic_DNA"/>
</dbReference>
<dbReference type="Proteomes" id="UP001212263">
    <property type="component" value="Unassembled WGS sequence"/>
</dbReference>
<evidence type="ECO:0000313" key="5">
    <source>
        <dbReference type="Proteomes" id="UP000283426"/>
    </source>
</evidence>
<reference evidence="1" key="2">
    <citation type="submission" date="2022-01" db="EMBL/GenBank/DDBJ databases">
        <title>Collection of gut derived symbiotic bacterial strains cultured from healthy donors.</title>
        <authorList>
            <person name="Lin H."/>
            <person name="Kohout C."/>
            <person name="Waligurski E."/>
            <person name="Pamer E.G."/>
        </authorList>
    </citation>
    <scope>NUCLEOTIDE SEQUENCE</scope>
    <source>
        <strain evidence="1">DFI.1.149</strain>
    </source>
</reference>
<evidence type="ECO:0000313" key="4">
    <source>
        <dbReference type="EMBL" id="RGY08107.1"/>
    </source>
</evidence>